<name>A0ABV6SGI0_AZOPA</name>
<proteinExistence type="predicted"/>
<keyword evidence="2" id="KW-1185">Reference proteome</keyword>
<evidence type="ECO:0000313" key="2">
    <source>
        <dbReference type="Proteomes" id="UP001589891"/>
    </source>
</evidence>
<gene>
    <name evidence="1" type="ORF">ACFFGX_03170</name>
</gene>
<reference evidence="1 2" key="1">
    <citation type="submission" date="2024-09" db="EMBL/GenBank/DDBJ databases">
        <authorList>
            <person name="Sun Q."/>
            <person name="Mori K."/>
        </authorList>
    </citation>
    <scope>NUCLEOTIDE SEQUENCE [LARGE SCALE GENOMIC DNA]</scope>
    <source>
        <strain evidence="1 2">NCAIM B.01794</strain>
    </source>
</reference>
<accession>A0ABV6SGI0</accession>
<dbReference type="Proteomes" id="UP001589891">
    <property type="component" value="Unassembled WGS sequence"/>
</dbReference>
<comment type="caution">
    <text evidence="1">The sequence shown here is derived from an EMBL/GenBank/DDBJ whole genome shotgun (WGS) entry which is preliminary data.</text>
</comment>
<evidence type="ECO:0000313" key="1">
    <source>
        <dbReference type="EMBL" id="MFC0708635.1"/>
    </source>
</evidence>
<organism evidence="1 2">
    <name type="scientific">Azorhizophilus paspali</name>
    <name type="common">Azotobacter paspali</name>
    <dbReference type="NCBI Taxonomy" id="69963"/>
    <lineage>
        <taxon>Bacteria</taxon>
        <taxon>Pseudomonadati</taxon>
        <taxon>Pseudomonadota</taxon>
        <taxon>Gammaproteobacteria</taxon>
        <taxon>Pseudomonadales</taxon>
        <taxon>Pseudomonadaceae</taxon>
        <taxon>Azorhizophilus</taxon>
    </lineage>
</organism>
<sequence length="63" mass="7039">RRRARIGRSAWGWERCFCLATTNVPAHAGLFKPYPIDFLGKFLGITQDPIVFDRLSAFKVGGG</sequence>
<protein>
    <submittedName>
        <fullName evidence="1">Uncharacterized protein</fullName>
    </submittedName>
</protein>
<dbReference type="RefSeq" id="WP_376942789.1">
    <property type="nucleotide sequence ID" value="NZ_JBHLSS010000022.1"/>
</dbReference>
<dbReference type="EMBL" id="JBHLSS010000022">
    <property type="protein sequence ID" value="MFC0708635.1"/>
    <property type="molecule type" value="Genomic_DNA"/>
</dbReference>
<feature type="non-terminal residue" evidence="1">
    <location>
        <position position="1"/>
    </location>
</feature>